<accession>J5U8N2</accession>
<evidence type="ECO:0000256" key="1">
    <source>
        <dbReference type="SAM" id="SignalP"/>
    </source>
</evidence>
<reference evidence="2 3" key="1">
    <citation type="submission" date="2012-07" db="EMBL/GenBank/DDBJ databases">
        <authorList>
            <person name="Durkin A.S."/>
            <person name="McCorrison J."/>
            <person name="Torralba M."/>
            <person name="Gillis M."/>
            <person name="Methe B."/>
            <person name="Sutton G."/>
            <person name="Nelson K.E."/>
        </authorList>
    </citation>
    <scope>NUCLEOTIDE SEQUENCE [LARGE SCALE GENOMIC DNA]</scope>
    <source>
        <strain evidence="2 3">OBRC8</strain>
    </source>
</reference>
<evidence type="ECO:0000313" key="2">
    <source>
        <dbReference type="EMBL" id="EJU20609.1"/>
    </source>
</evidence>
<dbReference type="RefSeq" id="WP_009531524.1">
    <property type="nucleotide sequence ID" value="NZ_ALNK01000033.1"/>
</dbReference>
<proteinExistence type="predicted"/>
<organism evidence="2 3">
    <name type="scientific">Peptoanaerobacter stomatis</name>
    <dbReference type="NCBI Taxonomy" id="796937"/>
    <lineage>
        <taxon>Bacteria</taxon>
        <taxon>Bacillati</taxon>
        <taxon>Bacillota</taxon>
        <taxon>Clostridia</taxon>
        <taxon>Peptostreptococcales</taxon>
        <taxon>Filifactoraceae</taxon>
        <taxon>Peptoanaerobacter</taxon>
    </lineage>
</organism>
<comment type="caution">
    <text evidence="2">The sequence shown here is derived from an EMBL/GenBank/DDBJ whole genome shotgun (WGS) entry which is preliminary data.</text>
</comment>
<evidence type="ECO:0000313" key="3">
    <source>
        <dbReference type="Proteomes" id="UP000005244"/>
    </source>
</evidence>
<evidence type="ECO:0008006" key="4">
    <source>
        <dbReference type="Google" id="ProtNLM"/>
    </source>
</evidence>
<dbReference type="AlphaFoldDB" id="J5U8N2"/>
<feature type="chain" id="PRO_5003785094" description="SH3 domain-containing protein" evidence="1">
    <location>
        <begin position="24"/>
        <end position="302"/>
    </location>
</feature>
<keyword evidence="1" id="KW-0732">Signal</keyword>
<keyword evidence="3" id="KW-1185">Reference proteome</keyword>
<sequence length="302" mass="34240">MFKLKTILLSALILSLSISVSEAKITVYDDGDYNNNTINTSADLDMDGKADKIVANPNSLKINNTVINMQLDNLDAYMNAFYGIDIIDINKKDNQKEIVMIYEATRQGFYYNYIFSYKNNKIEKIAGIQSDVDLQTDEKNNLLLAGNKAVAAFPAEYSSFFGSWPTIFTKYKLENNTLKNVTPDETNFNTSKGNWNVKLLKPVDVYKDTKATKKLFTSKSGEKLTILSGNLKGKYLKVKNSKGNIGYVPILLSEEPRPLITLEENNNYDYSYSWNAVKALKQYPNINSCYTINTKDSEKVWD</sequence>
<gene>
    <name evidence="2" type="ORF">HMPREF1143_0512</name>
</gene>
<name>J5U8N2_9FIRM</name>
<dbReference type="Proteomes" id="UP000005244">
    <property type="component" value="Unassembled WGS sequence"/>
</dbReference>
<protein>
    <recommendedName>
        <fullName evidence="4">SH3 domain-containing protein</fullName>
    </recommendedName>
</protein>
<feature type="signal peptide" evidence="1">
    <location>
        <begin position="1"/>
        <end position="23"/>
    </location>
</feature>
<dbReference type="EMBL" id="ALNK01000033">
    <property type="protein sequence ID" value="EJU20609.1"/>
    <property type="molecule type" value="Genomic_DNA"/>
</dbReference>